<dbReference type="GO" id="GO:0005524">
    <property type="term" value="F:ATP binding"/>
    <property type="evidence" value="ECO:0007669"/>
    <property type="project" value="UniProtKB-KW"/>
</dbReference>
<feature type="transmembrane region" description="Helical" evidence="7">
    <location>
        <begin position="97"/>
        <end position="121"/>
    </location>
</feature>
<dbReference type="SUPFAM" id="SSF90123">
    <property type="entry name" value="ABC transporter transmembrane region"/>
    <property type="match status" value="1"/>
</dbReference>
<accession>A0A8D9DJZ7</accession>
<proteinExistence type="predicted"/>
<name>A0A8D9DJZ7_BRACM</name>
<feature type="transmembrane region" description="Helical" evidence="7">
    <location>
        <begin position="306"/>
        <end position="331"/>
    </location>
</feature>
<keyword evidence="3" id="KW-0067">ATP-binding</keyword>
<dbReference type="GO" id="GO:0016020">
    <property type="term" value="C:membrane"/>
    <property type="evidence" value="ECO:0007669"/>
    <property type="project" value="InterPro"/>
</dbReference>
<evidence type="ECO:0000256" key="6">
    <source>
        <dbReference type="SAM" id="MobiDB-lite"/>
    </source>
</evidence>
<dbReference type="Proteomes" id="UP000694005">
    <property type="component" value="Chromosome A05"/>
</dbReference>
<feature type="transmembrane region" description="Helical" evidence="7">
    <location>
        <begin position="208"/>
        <end position="229"/>
    </location>
</feature>
<keyword evidence="1 7" id="KW-0812">Transmembrane</keyword>
<dbReference type="AlphaFoldDB" id="A0A8D9DJZ7"/>
<protein>
    <submittedName>
        <fullName evidence="8">Uncharacterized protein</fullName>
    </submittedName>
</protein>
<feature type="region of interest" description="Disordered" evidence="6">
    <location>
        <begin position="378"/>
        <end position="413"/>
    </location>
</feature>
<evidence type="ECO:0000256" key="1">
    <source>
        <dbReference type="ARBA" id="ARBA00022692"/>
    </source>
</evidence>
<sequence length="413" mass="45848">MWWLSSSWLSELSCSSTAVISEPTSTVSIAIQWLRFVFLSPCPQRALFSAVDLLFVVVLVLFALGKLFSSSSSSTSVNGNAEIRKPLLGRIQTRTTAWFKSTVVATVLLSVCSVVVCVLAFTEKQRTQRPCNVINPMFWLIHAVTNAVTAVLVLHEKRFAALKHPLSLRVYWVSSFVVTTLFTVSGILHVLSDDSTAAVLKAEDVASFFSFPLTAFLLIASVLGSTGVVTTEGNNNNYSDTTPFRRKPITKGYKSPLTLEQVPTLSPEHKAERLALLFESNWPKPSDNSRSHPVGTTILRCFWKEILFTAILAVVRLGVMYVGHVLIQSFVDFTSGKRSSPWQGYYLVLILLVAKFVEVLTTHHFNFSSQKLGKVDSNHRTVQERSKDHKLRASEPRRGSNRELHGRGCATAL</sequence>
<feature type="transmembrane region" description="Helical" evidence="7">
    <location>
        <begin position="166"/>
        <end position="188"/>
    </location>
</feature>
<evidence type="ECO:0000256" key="7">
    <source>
        <dbReference type="SAM" id="Phobius"/>
    </source>
</evidence>
<organism evidence="8 9">
    <name type="scientific">Brassica campestris</name>
    <name type="common">Field mustard</name>
    <dbReference type="NCBI Taxonomy" id="3711"/>
    <lineage>
        <taxon>Eukaryota</taxon>
        <taxon>Viridiplantae</taxon>
        <taxon>Streptophyta</taxon>
        <taxon>Embryophyta</taxon>
        <taxon>Tracheophyta</taxon>
        <taxon>Spermatophyta</taxon>
        <taxon>Magnoliopsida</taxon>
        <taxon>eudicotyledons</taxon>
        <taxon>Gunneridae</taxon>
        <taxon>Pentapetalae</taxon>
        <taxon>rosids</taxon>
        <taxon>malvids</taxon>
        <taxon>Brassicales</taxon>
        <taxon>Brassicaceae</taxon>
        <taxon>Brassiceae</taxon>
        <taxon>Brassica</taxon>
    </lineage>
</organism>
<dbReference type="PANTHER" id="PTHR24223">
    <property type="entry name" value="ATP-BINDING CASSETTE SUB-FAMILY C"/>
    <property type="match status" value="1"/>
</dbReference>
<evidence type="ECO:0000256" key="4">
    <source>
        <dbReference type="ARBA" id="ARBA00022989"/>
    </source>
</evidence>
<evidence type="ECO:0000256" key="3">
    <source>
        <dbReference type="ARBA" id="ARBA00022840"/>
    </source>
</evidence>
<dbReference type="EMBL" id="LS974621">
    <property type="protein sequence ID" value="CAG7875718.1"/>
    <property type="molecule type" value="Genomic_DNA"/>
</dbReference>
<feature type="transmembrane region" description="Helical" evidence="7">
    <location>
        <begin position="343"/>
        <end position="361"/>
    </location>
</feature>
<feature type="transmembrane region" description="Helical" evidence="7">
    <location>
        <begin position="46"/>
        <end position="64"/>
    </location>
</feature>
<evidence type="ECO:0000256" key="2">
    <source>
        <dbReference type="ARBA" id="ARBA00022741"/>
    </source>
</evidence>
<keyword evidence="4 7" id="KW-1133">Transmembrane helix</keyword>
<dbReference type="InterPro" id="IPR050173">
    <property type="entry name" value="ABC_transporter_C-like"/>
</dbReference>
<evidence type="ECO:0000313" key="9">
    <source>
        <dbReference type="Proteomes" id="UP000694005"/>
    </source>
</evidence>
<feature type="transmembrane region" description="Helical" evidence="7">
    <location>
        <begin position="133"/>
        <end position="154"/>
    </location>
</feature>
<gene>
    <name evidence="8" type="ORF">BRAPAZ1V2_A05P22390.2</name>
</gene>
<evidence type="ECO:0000313" key="8">
    <source>
        <dbReference type="EMBL" id="CAG7875718.1"/>
    </source>
</evidence>
<reference evidence="8 9" key="1">
    <citation type="submission" date="2021-07" db="EMBL/GenBank/DDBJ databases">
        <authorList>
            <consortium name="Genoscope - CEA"/>
            <person name="William W."/>
        </authorList>
    </citation>
    <scope>NUCLEOTIDE SEQUENCE [LARGE SCALE GENOMIC DNA]</scope>
</reference>
<dbReference type="InterPro" id="IPR036640">
    <property type="entry name" value="ABC1_TM_sf"/>
</dbReference>
<keyword evidence="5 7" id="KW-0472">Membrane</keyword>
<feature type="compositionally biased region" description="Basic and acidic residues" evidence="6">
    <location>
        <begin position="378"/>
        <end position="406"/>
    </location>
</feature>
<evidence type="ECO:0000256" key="5">
    <source>
        <dbReference type="ARBA" id="ARBA00023136"/>
    </source>
</evidence>
<dbReference type="PANTHER" id="PTHR24223:SF403">
    <property type="entry name" value="ABC-TYPE XENOBIOTIC TRANSPORTER"/>
    <property type="match status" value="1"/>
</dbReference>
<dbReference type="Gramene" id="A05p22390.2_BraZ1">
    <property type="protein sequence ID" value="A05p22390.2_BraZ1.CDS"/>
    <property type="gene ID" value="A05g22390.2_BraZ1"/>
</dbReference>
<keyword evidence="2" id="KW-0547">Nucleotide-binding</keyword>